<dbReference type="EMBL" id="DVNF01000151">
    <property type="protein sequence ID" value="HIU60760.1"/>
    <property type="molecule type" value="Genomic_DNA"/>
</dbReference>
<dbReference type="InterPro" id="IPR005825">
    <property type="entry name" value="Ribosomal_uL24_CS"/>
</dbReference>
<comment type="subunit">
    <text evidence="5">Part of the 50S ribosomal subunit.</text>
</comment>
<comment type="function">
    <text evidence="5">One of the proteins that surrounds the polypeptide exit tunnel on the outside of the subunit.</text>
</comment>
<evidence type="ECO:0000256" key="3">
    <source>
        <dbReference type="ARBA" id="ARBA00023274"/>
    </source>
</evidence>
<protein>
    <recommendedName>
        <fullName evidence="4 5">Large ribosomal subunit protein uL24</fullName>
    </recommendedName>
</protein>
<comment type="similarity">
    <text evidence="1 5 6">Belongs to the universal ribosomal protein uL24 family.</text>
</comment>
<dbReference type="InterPro" id="IPR005824">
    <property type="entry name" value="KOW"/>
</dbReference>
<dbReference type="InterPro" id="IPR003256">
    <property type="entry name" value="Ribosomal_uL24"/>
</dbReference>
<keyword evidence="5" id="KW-0694">RNA-binding</keyword>
<dbReference type="SMART" id="SM00739">
    <property type="entry name" value="KOW"/>
    <property type="match status" value="1"/>
</dbReference>
<dbReference type="InterPro" id="IPR014722">
    <property type="entry name" value="Rib_uL2_dom2"/>
</dbReference>
<dbReference type="Gene3D" id="2.30.30.30">
    <property type="match status" value="1"/>
</dbReference>
<dbReference type="HAMAP" id="MF_01326_B">
    <property type="entry name" value="Ribosomal_uL24_B"/>
    <property type="match status" value="1"/>
</dbReference>
<accession>A0A9D1MHX5</accession>
<dbReference type="AlphaFoldDB" id="A0A9D1MHX5"/>
<feature type="region of interest" description="Disordered" evidence="7">
    <location>
        <begin position="112"/>
        <end position="142"/>
    </location>
</feature>
<dbReference type="GO" id="GO:1990904">
    <property type="term" value="C:ribonucleoprotein complex"/>
    <property type="evidence" value="ECO:0007669"/>
    <property type="project" value="UniProtKB-KW"/>
</dbReference>
<evidence type="ECO:0000256" key="5">
    <source>
        <dbReference type="HAMAP-Rule" id="MF_01326"/>
    </source>
</evidence>
<keyword evidence="5" id="KW-0699">rRNA-binding</keyword>
<evidence type="ECO:0000313" key="9">
    <source>
        <dbReference type="EMBL" id="HIU60760.1"/>
    </source>
</evidence>
<dbReference type="Pfam" id="PF00467">
    <property type="entry name" value="KOW"/>
    <property type="match status" value="1"/>
</dbReference>
<feature type="domain" description="KOW" evidence="8">
    <location>
        <begin position="4"/>
        <end position="31"/>
    </location>
</feature>
<reference evidence="9" key="1">
    <citation type="submission" date="2020-10" db="EMBL/GenBank/DDBJ databases">
        <authorList>
            <person name="Gilroy R."/>
        </authorList>
    </citation>
    <scope>NUCLEOTIDE SEQUENCE</scope>
    <source>
        <strain evidence="9">18911</strain>
    </source>
</reference>
<dbReference type="GO" id="GO:0005840">
    <property type="term" value="C:ribosome"/>
    <property type="evidence" value="ECO:0007669"/>
    <property type="project" value="UniProtKB-KW"/>
</dbReference>
<dbReference type="NCBIfam" id="TIGR01079">
    <property type="entry name" value="rplX_bact"/>
    <property type="match status" value="1"/>
</dbReference>
<evidence type="ECO:0000256" key="4">
    <source>
        <dbReference type="ARBA" id="ARBA00035206"/>
    </source>
</evidence>
<dbReference type="PANTHER" id="PTHR12903">
    <property type="entry name" value="MITOCHONDRIAL RIBOSOMAL PROTEIN L24"/>
    <property type="match status" value="1"/>
</dbReference>
<evidence type="ECO:0000313" key="10">
    <source>
        <dbReference type="Proteomes" id="UP000824094"/>
    </source>
</evidence>
<proteinExistence type="inferred from homology"/>
<dbReference type="Pfam" id="PF17136">
    <property type="entry name" value="ribosomal_L24"/>
    <property type="match status" value="1"/>
</dbReference>
<dbReference type="InterPro" id="IPR041988">
    <property type="entry name" value="Ribosomal_uL24_KOW"/>
</dbReference>
<evidence type="ECO:0000256" key="1">
    <source>
        <dbReference type="ARBA" id="ARBA00010618"/>
    </source>
</evidence>
<evidence type="ECO:0000256" key="7">
    <source>
        <dbReference type="SAM" id="MobiDB-lite"/>
    </source>
</evidence>
<keyword evidence="2 5" id="KW-0689">Ribosomal protein</keyword>
<reference evidence="9" key="2">
    <citation type="journal article" date="2021" name="PeerJ">
        <title>Extensive microbial diversity within the chicken gut microbiome revealed by metagenomics and culture.</title>
        <authorList>
            <person name="Gilroy R."/>
            <person name="Ravi A."/>
            <person name="Getino M."/>
            <person name="Pursley I."/>
            <person name="Horton D.L."/>
            <person name="Alikhan N.F."/>
            <person name="Baker D."/>
            <person name="Gharbi K."/>
            <person name="Hall N."/>
            <person name="Watson M."/>
            <person name="Adriaenssens E.M."/>
            <person name="Foster-Nyarko E."/>
            <person name="Jarju S."/>
            <person name="Secka A."/>
            <person name="Antonio M."/>
            <person name="Oren A."/>
            <person name="Chaudhuri R.R."/>
            <person name="La Ragione R."/>
            <person name="Hildebrand F."/>
            <person name="Pallen M.J."/>
        </authorList>
    </citation>
    <scope>NUCLEOTIDE SEQUENCE</scope>
    <source>
        <strain evidence="9">18911</strain>
    </source>
</reference>
<dbReference type="SUPFAM" id="SSF50104">
    <property type="entry name" value="Translation proteins SH3-like domain"/>
    <property type="match status" value="1"/>
</dbReference>
<dbReference type="GO" id="GO:0003735">
    <property type="term" value="F:structural constituent of ribosome"/>
    <property type="evidence" value="ECO:0007669"/>
    <property type="project" value="InterPro"/>
</dbReference>
<comment type="caution">
    <text evidence="9">The sequence shown here is derived from an EMBL/GenBank/DDBJ whole genome shotgun (WGS) entry which is preliminary data.</text>
</comment>
<dbReference type="Proteomes" id="UP000824094">
    <property type="component" value="Unassembled WGS sequence"/>
</dbReference>
<organism evidence="9 10">
    <name type="scientific">Candidatus Stercoripulliclostridium merdigallinarum</name>
    <dbReference type="NCBI Taxonomy" id="2840951"/>
    <lineage>
        <taxon>Bacteria</taxon>
        <taxon>Bacillati</taxon>
        <taxon>Bacillota</taxon>
        <taxon>Clostridia</taxon>
        <taxon>Eubacteriales</taxon>
        <taxon>Candidatus Stercoripulliclostridium</taxon>
    </lineage>
</organism>
<dbReference type="CDD" id="cd06089">
    <property type="entry name" value="KOW_RPL26"/>
    <property type="match status" value="1"/>
</dbReference>
<sequence>MKYSVKKDDYVMIIAGKDKGKTALITAVNKETGRVLIEGDDLNTVNTKAVKARKASDKGGLIKQPGSIDISNVMPICSACNKPTRVGYRIGEDGKRERYCLKCKATLVTKKATAKKATKAKATRRKKSDAPAAAAEAEKSAE</sequence>
<dbReference type="InterPro" id="IPR008991">
    <property type="entry name" value="Translation_prot_SH3-like_sf"/>
</dbReference>
<dbReference type="GO" id="GO:0006412">
    <property type="term" value="P:translation"/>
    <property type="evidence" value="ECO:0007669"/>
    <property type="project" value="UniProtKB-UniRule"/>
</dbReference>
<dbReference type="PROSITE" id="PS01108">
    <property type="entry name" value="RIBOSOMAL_L24"/>
    <property type="match status" value="1"/>
</dbReference>
<name>A0A9D1MHX5_9FIRM</name>
<feature type="compositionally biased region" description="Basic residues" evidence="7">
    <location>
        <begin position="112"/>
        <end position="127"/>
    </location>
</feature>
<keyword evidence="3 5" id="KW-0687">Ribonucleoprotein</keyword>
<gene>
    <name evidence="5" type="primary">rplX</name>
    <name evidence="9" type="ORF">IAB05_05160</name>
</gene>
<comment type="function">
    <text evidence="5">One of two assembly initiator proteins, it binds directly to the 5'-end of the 23S rRNA, where it nucleates assembly of the 50S subunit.</text>
</comment>
<dbReference type="InterPro" id="IPR057264">
    <property type="entry name" value="Ribosomal_uL24_C"/>
</dbReference>
<evidence type="ECO:0000259" key="8">
    <source>
        <dbReference type="SMART" id="SM00739"/>
    </source>
</evidence>
<evidence type="ECO:0000256" key="6">
    <source>
        <dbReference type="RuleBase" id="RU003477"/>
    </source>
</evidence>
<dbReference type="GO" id="GO:0019843">
    <property type="term" value="F:rRNA binding"/>
    <property type="evidence" value="ECO:0007669"/>
    <property type="project" value="UniProtKB-UniRule"/>
</dbReference>
<evidence type="ECO:0000256" key="2">
    <source>
        <dbReference type="ARBA" id="ARBA00022980"/>
    </source>
</evidence>